<dbReference type="Proteomes" id="UP000230750">
    <property type="component" value="Unassembled WGS sequence"/>
</dbReference>
<dbReference type="SUPFAM" id="SSF54277">
    <property type="entry name" value="CAD &amp; PB1 domains"/>
    <property type="match status" value="1"/>
</dbReference>
<sequence length="265" mass="29620">MATNYTKTPYKVQKRGGTEKYGVMAGTFEELKAEGCKHLGLQSYEIDITLEDNTIVDTGYFQSLKPDTLLIFKSKYSEDKVKSLGESLEACSIERKPNIKAENLDADEDNYKDRREDDEKWFEGQNCSGLVKFLRDLNELLLFLVFPRVFQSCLRATSNVLIAQCSARVGRGMTMIFVPDAGPVVAETLVWSASCLRQHNGKRLTHGWLASVPRQAGPHPEPQRSPRGERMAGETGDEEEVRELVGDGVERGRDFAPQGPSAVQI</sequence>
<evidence type="ECO:0000256" key="3">
    <source>
        <dbReference type="SAM" id="MobiDB-lite"/>
    </source>
</evidence>
<reference evidence="5 6" key="1">
    <citation type="journal article" date="2017" name="PLoS Biol.">
        <title>The sea cucumber genome provides insights into morphological evolution and visceral regeneration.</title>
        <authorList>
            <person name="Zhang X."/>
            <person name="Sun L."/>
            <person name="Yuan J."/>
            <person name="Sun Y."/>
            <person name="Gao Y."/>
            <person name="Zhang L."/>
            <person name="Li S."/>
            <person name="Dai H."/>
            <person name="Hamel J.F."/>
            <person name="Liu C."/>
            <person name="Yu Y."/>
            <person name="Liu S."/>
            <person name="Lin W."/>
            <person name="Guo K."/>
            <person name="Jin S."/>
            <person name="Xu P."/>
            <person name="Storey K.B."/>
            <person name="Huan P."/>
            <person name="Zhang T."/>
            <person name="Zhou Y."/>
            <person name="Zhang J."/>
            <person name="Lin C."/>
            <person name="Li X."/>
            <person name="Xing L."/>
            <person name="Huo D."/>
            <person name="Sun M."/>
            <person name="Wang L."/>
            <person name="Mercier A."/>
            <person name="Li F."/>
            <person name="Yang H."/>
            <person name="Xiang J."/>
        </authorList>
    </citation>
    <scope>NUCLEOTIDE SEQUENCE [LARGE SCALE GENOMIC DNA]</scope>
    <source>
        <strain evidence="5">Shaxun</strain>
        <tissue evidence="5">Muscle</tissue>
    </source>
</reference>
<dbReference type="Gene3D" id="3.10.20.10">
    <property type="match status" value="1"/>
</dbReference>
<evidence type="ECO:0000256" key="1">
    <source>
        <dbReference type="ARBA" id="ARBA00022703"/>
    </source>
</evidence>
<feature type="region of interest" description="Disordered" evidence="3">
    <location>
        <begin position="209"/>
        <end position="265"/>
    </location>
</feature>
<evidence type="ECO:0000256" key="2">
    <source>
        <dbReference type="PROSITE-ProRule" id="PRU00447"/>
    </source>
</evidence>
<keyword evidence="6" id="KW-1185">Reference proteome</keyword>
<feature type="compositionally biased region" description="Basic and acidic residues" evidence="3">
    <location>
        <begin position="221"/>
        <end position="232"/>
    </location>
</feature>
<comment type="caution">
    <text evidence="5">The sequence shown here is derived from an EMBL/GenBank/DDBJ whole genome shotgun (WGS) entry which is preliminary data.</text>
</comment>
<organism evidence="5 6">
    <name type="scientific">Stichopus japonicus</name>
    <name type="common">Sea cucumber</name>
    <dbReference type="NCBI Taxonomy" id="307972"/>
    <lineage>
        <taxon>Eukaryota</taxon>
        <taxon>Metazoa</taxon>
        <taxon>Echinodermata</taxon>
        <taxon>Eleutherozoa</taxon>
        <taxon>Echinozoa</taxon>
        <taxon>Holothuroidea</taxon>
        <taxon>Aspidochirotacea</taxon>
        <taxon>Aspidochirotida</taxon>
        <taxon>Stichopodidae</taxon>
        <taxon>Apostichopus</taxon>
    </lineage>
</organism>
<protein>
    <recommendedName>
        <fullName evidence="4">CIDE-N domain-containing protein</fullName>
    </recommendedName>
</protein>
<dbReference type="PROSITE" id="PS51135">
    <property type="entry name" value="CIDE_N"/>
    <property type="match status" value="1"/>
</dbReference>
<proteinExistence type="predicted"/>
<dbReference type="EMBL" id="MRZV01000286">
    <property type="protein sequence ID" value="PIK53456.1"/>
    <property type="molecule type" value="Genomic_DNA"/>
</dbReference>
<dbReference type="GO" id="GO:0006915">
    <property type="term" value="P:apoptotic process"/>
    <property type="evidence" value="ECO:0007669"/>
    <property type="project" value="UniProtKB-UniRule"/>
</dbReference>
<keyword evidence="1 2" id="KW-0053">Apoptosis</keyword>
<name>A0A2G8KZL1_STIJA</name>
<feature type="domain" description="CIDE-N" evidence="4">
    <location>
        <begin position="6"/>
        <end position="81"/>
    </location>
</feature>
<feature type="compositionally biased region" description="Basic and acidic residues" evidence="3">
    <location>
        <begin position="242"/>
        <end position="254"/>
    </location>
</feature>
<dbReference type="Pfam" id="PF02017">
    <property type="entry name" value="CIDE-N"/>
    <property type="match status" value="1"/>
</dbReference>
<dbReference type="InterPro" id="IPR003508">
    <property type="entry name" value="CIDE-N_dom"/>
</dbReference>
<dbReference type="OrthoDB" id="9943677at2759"/>
<accession>A0A2G8KZL1</accession>
<gene>
    <name evidence="5" type="ORF">BSL78_09642</name>
</gene>
<evidence type="ECO:0000313" key="6">
    <source>
        <dbReference type="Proteomes" id="UP000230750"/>
    </source>
</evidence>
<dbReference type="AlphaFoldDB" id="A0A2G8KZL1"/>
<evidence type="ECO:0000259" key="4">
    <source>
        <dbReference type="PROSITE" id="PS51135"/>
    </source>
</evidence>
<evidence type="ECO:0000313" key="5">
    <source>
        <dbReference type="EMBL" id="PIK53456.1"/>
    </source>
</evidence>